<organism evidence="3 4">
    <name type="scientific">Cellvibrio polysaccharolyticus</name>
    <dbReference type="NCBI Taxonomy" id="2082724"/>
    <lineage>
        <taxon>Bacteria</taxon>
        <taxon>Pseudomonadati</taxon>
        <taxon>Pseudomonadota</taxon>
        <taxon>Gammaproteobacteria</taxon>
        <taxon>Cellvibrionales</taxon>
        <taxon>Cellvibrionaceae</taxon>
        <taxon>Cellvibrio</taxon>
    </lineage>
</organism>
<feature type="transmembrane region" description="Helical" evidence="1">
    <location>
        <begin position="120"/>
        <end position="145"/>
    </location>
</feature>
<evidence type="ECO:0000313" key="3">
    <source>
        <dbReference type="EMBL" id="MBE8718276.1"/>
    </source>
</evidence>
<dbReference type="Proteomes" id="UP000652567">
    <property type="component" value="Unassembled WGS sequence"/>
</dbReference>
<dbReference type="Pfam" id="PF07331">
    <property type="entry name" value="TctB"/>
    <property type="match status" value="1"/>
</dbReference>
<keyword evidence="4" id="KW-1185">Reference proteome</keyword>
<proteinExistence type="predicted"/>
<accession>A0A928V3V3</accession>
<keyword evidence="1" id="KW-0472">Membrane</keyword>
<dbReference type="RefSeq" id="WP_193910705.1">
    <property type="nucleotide sequence ID" value="NZ_PRDL01000001.1"/>
</dbReference>
<evidence type="ECO:0000256" key="1">
    <source>
        <dbReference type="SAM" id="Phobius"/>
    </source>
</evidence>
<keyword evidence="1" id="KW-1133">Transmembrane helix</keyword>
<gene>
    <name evidence="3" type="ORF">C4F51_13860</name>
</gene>
<feature type="domain" description="DUF1468" evidence="2">
    <location>
        <begin position="12"/>
        <end position="193"/>
    </location>
</feature>
<keyword evidence="1" id="KW-0812">Transmembrane</keyword>
<reference evidence="3" key="1">
    <citation type="submission" date="2018-07" db="EMBL/GenBank/DDBJ databases">
        <title>Genome assembly of strain Ka43.</title>
        <authorList>
            <person name="Kukolya J."/>
            <person name="Nagy I."/>
            <person name="Horvath B."/>
            <person name="Toth A."/>
        </authorList>
    </citation>
    <scope>NUCLEOTIDE SEQUENCE</scope>
    <source>
        <strain evidence="3">KB43</strain>
    </source>
</reference>
<protein>
    <recommendedName>
        <fullName evidence="2">DUF1468 domain-containing protein</fullName>
    </recommendedName>
</protein>
<dbReference type="EMBL" id="PRDL01000001">
    <property type="protein sequence ID" value="MBE8718276.1"/>
    <property type="molecule type" value="Genomic_DNA"/>
</dbReference>
<feature type="transmembrane region" description="Helical" evidence="1">
    <location>
        <begin position="165"/>
        <end position="188"/>
    </location>
</feature>
<name>A0A928V3V3_9GAMM</name>
<dbReference type="InterPro" id="IPR009936">
    <property type="entry name" value="DUF1468"/>
</dbReference>
<evidence type="ECO:0000313" key="4">
    <source>
        <dbReference type="Proteomes" id="UP000652567"/>
    </source>
</evidence>
<feature type="transmembrane region" description="Helical" evidence="1">
    <location>
        <begin position="42"/>
        <end position="60"/>
    </location>
</feature>
<evidence type="ECO:0000259" key="2">
    <source>
        <dbReference type="Pfam" id="PF07331"/>
    </source>
</evidence>
<comment type="caution">
    <text evidence="3">The sequence shown here is derived from an EMBL/GenBank/DDBJ whole genome shotgun (WGS) entry which is preliminary data.</text>
</comment>
<feature type="transmembrane region" description="Helical" evidence="1">
    <location>
        <begin position="12"/>
        <end position="30"/>
    </location>
</feature>
<dbReference type="AlphaFoldDB" id="A0A928V3V3"/>
<sequence>MTFSPAIAERITAGVLLFIAAAVLLYAIGFETVLTDPLGPMFLPRAMAVLLLICALVLLWRSFRKPEQPVAAAEPEASAAEIFAEKPSGEKAPAEEPNVLTEVNDAAPASNRYIAWLLPLLTLLYIPALAWAGFLIATFFMLMALALFMPSPRPSLFKPSINWRALLHIAAVSAAITLAIYVLFLQVLGVPLP</sequence>